<gene>
    <name evidence="1" type="ORF">EAS62_10750</name>
</gene>
<comment type="caution">
    <text evidence="1">The sequence shown here is derived from an EMBL/GenBank/DDBJ whole genome shotgun (WGS) entry which is preliminary data.</text>
</comment>
<proteinExistence type="predicted"/>
<keyword evidence="2" id="KW-1185">Reference proteome</keyword>
<evidence type="ECO:0000313" key="1">
    <source>
        <dbReference type="EMBL" id="RXG97144.1"/>
    </source>
</evidence>
<dbReference type="Proteomes" id="UP000289946">
    <property type="component" value="Unassembled WGS sequence"/>
</dbReference>
<evidence type="ECO:0008006" key="3">
    <source>
        <dbReference type="Google" id="ProtNLM"/>
    </source>
</evidence>
<protein>
    <recommendedName>
        <fullName evidence="3">Transposase</fullName>
    </recommendedName>
</protein>
<sequence length="68" mass="7799">MRFPPCDAFDPEKAFERAHFCGLRPMVQLRLMALELAVIFEIDAALLPHVGLLNVCRWFFPTPSAPER</sequence>
<accession>A0ABY0DRL5</accession>
<name>A0ABY0DRL5_9BRAD</name>
<reference evidence="1 2" key="1">
    <citation type="submission" date="2018-10" db="EMBL/GenBank/DDBJ databases">
        <title>Bradyrhizobium sp. nov., isolated from effective nodules of peanut in China.</title>
        <authorList>
            <person name="Li Y."/>
        </authorList>
    </citation>
    <scope>NUCLEOTIDE SEQUENCE [LARGE SCALE GENOMIC DNA]</scope>
    <source>
        <strain evidence="1 2">CCBAU 51781</strain>
    </source>
</reference>
<dbReference type="EMBL" id="RDRA01000005">
    <property type="protein sequence ID" value="RXG97144.1"/>
    <property type="molecule type" value="Genomic_DNA"/>
</dbReference>
<evidence type="ECO:0000313" key="2">
    <source>
        <dbReference type="Proteomes" id="UP000289946"/>
    </source>
</evidence>
<organism evidence="1 2">
    <name type="scientific">Bradyrhizobium zhanjiangense</name>
    <dbReference type="NCBI Taxonomy" id="1325107"/>
    <lineage>
        <taxon>Bacteria</taxon>
        <taxon>Pseudomonadati</taxon>
        <taxon>Pseudomonadota</taxon>
        <taxon>Alphaproteobacteria</taxon>
        <taxon>Hyphomicrobiales</taxon>
        <taxon>Nitrobacteraceae</taxon>
        <taxon>Bradyrhizobium</taxon>
    </lineage>
</organism>